<comment type="similarity">
    <text evidence="2 15">Belongs to the phenylalanyl-tRNA synthetase beta subunit family. Type 1 subfamily.</text>
</comment>
<keyword evidence="7 15" id="KW-0479">Metal-binding</keyword>
<evidence type="ECO:0000256" key="8">
    <source>
        <dbReference type="ARBA" id="ARBA00022741"/>
    </source>
</evidence>
<evidence type="ECO:0000256" key="7">
    <source>
        <dbReference type="ARBA" id="ARBA00022723"/>
    </source>
</evidence>
<evidence type="ECO:0000259" key="19">
    <source>
        <dbReference type="PROSITE" id="PS51483"/>
    </source>
</evidence>
<dbReference type="Pfam" id="PF01588">
    <property type="entry name" value="tRNA_bind"/>
    <property type="match status" value="1"/>
</dbReference>
<dbReference type="SUPFAM" id="SSF56037">
    <property type="entry name" value="PheT/TilS domain"/>
    <property type="match status" value="1"/>
</dbReference>
<dbReference type="Proteomes" id="UP001209076">
    <property type="component" value="Unassembled WGS sequence"/>
</dbReference>
<dbReference type="InterPro" id="IPR005121">
    <property type="entry name" value="Fdx_antiC-bd"/>
</dbReference>
<dbReference type="SUPFAM" id="SSF50249">
    <property type="entry name" value="Nucleic acid-binding proteins"/>
    <property type="match status" value="1"/>
</dbReference>
<keyword evidence="9 15" id="KW-0067">ATP-binding</keyword>
<proteinExistence type="inferred from homology"/>
<keyword evidence="6 15" id="KW-0436">Ligase</keyword>
<dbReference type="InterPro" id="IPR009061">
    <property type="entry name" value="DNA-bd_dom_put_sf"/>
</dbReference>
<dbReference type="PANTHER" id="PTHR10947">
    <property type="entry name" value="PHENYLALANYL-TRNA SYNTHETASE BETA CHAIN AND LEUCINE-RICH REPEAT-CONTAINING PROTEIN 47"/>
    <property type="match status" value="1"/>
</dbReference>
<evidence type="ECO:0000256" key="5">
    <source>
        <dbReference type="ARBA" id="ARBA00022555"/>
    </source>
</evidence>
<feature type="domain" description="B5" evidence="19">
    <location>
        <begin position="402"/>
        <end position="474"/>
    </location>
</feature>
<evidence type="ECO:0000256" key="1">
    <source>
        <dbReference type="ARBA" id="ARBA00004496"/>
    </source>
</evidence>
<dbReference type="SMART" id="SM00873">
    <property type="entry name" value="B3_4"/>
    <property type="match status" value="1"/>
</dbReference>
<comment type="caution">
    <text evidence="20">The sequence shown here is derived from an EMBL/GenBank/DDBJ whole genome shotgun (WGS) entry which is preliminary data.</text>
</comment>
<dbReference type="InterPro" id="IPR004532">
    <property type="entry name" value="Phe-tRNA-ligase_IIc_bsu_bact"/>
</dbReference>
<comment type="cofactor">
    <cofactor evidence="15">
        <name>Mg(2+)</name>
        <dbReference type="ChEBI" id="CHEBI:18420"/>
    </cofactor>
    <text evidence="15">Binds 2 magnesium ions per tetramer.</text>
</comment>
<dbReference type="Gene3D" id="2.40.50.140">
    <property type="entry name" value="Nucleic acid-binding proteins"/>
    <property type="match status" value="1"/>
</dbReference>
<dbReference type="InterPro" id="IPR005147">
    <property type="entry name" value="tRNA_synthase_B5-dom"/>
</dbReference>
<dbReference type="SMART" id="SM00896">
    <property type="entry name" value="FDX-ACB"/>
    <property type="match status" value="1"/>
</dbReference>
<dbReference type="SUPFAM" id="SSF54991">
    <property type="entry name" value="Anticodon-binding domain of PheRS"/>
    <property type="match status" value="1"/>
</dbReference>
<evidence type="ECO:0000256" key="15">
    <source>
        <dbReference type="HAMAP-Rule" id="MF_00283"/>
    </source>
</evidence>
<dbReference type="InterPro" id="IPR045864">
    <property type="entry name" value="aa-tRNA-synth_II/BPL/LPL"/>
</dbReference>
<feature type="domain" description="FDX-ACB" evidence="18">
    <location>
        <begin position="687"/>
        <end position="780"/>
    </location>
</feature>
<keyword evidence="11 16" id="KW-0694">RNA-binding</keyword>
<evidence type="ECO:0000256" key="14">
    <source>
        <dbReference type="ARBA" id="ARBA00049255"/>
    </source>
</evidence>
<gene>
    <name evidence="15 20" type="primary">pheT</name>
    <name evidence="20" type="ORF">N7603_02325</name>
</gene>
<dbReference type="CDD" id="cd02796">
    <property type="entry name" value="tRNA_bind_bactPheRS"/>
    <property type="match status" value="1"/>
</dbReference>
<evidence type="ECO:0000259" key="17">
    <source>
        <dbReference type="PROSITE" id="PS50886"/>
    </source>
</evidence>
<evidence type="ECO:0000256" key="6">
    <source>
        <dbReference type="ARBA" id="ARBA00022598"/>
    </source>
</evidence>
<dbReference type="CDD" id="cd00769">
    <property type="entry name" value="PheRS_beta_core"/>
    <property type="match status" value="1"/>
</dbReference>
<dbReference type="NCBIfam" id="NF045760">
    <property type="entry name" value="YtpR"/>
    <property type="match status" value="1"/>
</dbReference>
<dbReference type="Pfam" id="PF03147">
    <property type="entry name" value="FDX-ACB"/>
    <property type="match status" value="1"/>
</dbReference>
<keyword evidence="13 15" id="KW-0030">Aminoacyl-tRNA synthetase</keyword>
<accession>A0ABT2PVQ8</accession>
<feature type="binding site" evidence="15">
    <location>
        <position position="461"/>
    </location>
    <ligand>
        <name>Mg(2+)</name>
        <dbReference type="ChEBI" id="CHEBI:18420"/>
        <note>shared with alpha subunit</note>
    </ligand>
</feature>
<organism evidence="20 21">
    <name type="scientific">Paracholeplasma vituli</name>
    <dbReference type="NCBI Taxonomy" id="69473"/>
    <lineage>
        <taxon>Bacteria</taxon>
        <taxon>Bacillati</taxon>
        <taxon>Mycoplasmatota</taxon>
        <taxon>Mollicutes</taxon>
        <taxon>Acholeplasmatales</taxon>
        <taxon>Acholeplasmataceae</taxon>
        <taxon>Paracholeplasma</taxon>
    </lineage>
</organism>
<dbReference type="InterPro" id="IPR033714">
    <property type="entry name" value="tRNA_bind_bactPheRS"/>
</dbReference>
<dbReference type="EC" id="6.1.1.20" evidence="15"/>
<dbReference type="PROSITE" id="PS51447">
    <property type="entry name" value="FDX_ACB"/>
    <property type="match status" value="1"/>
</dbReference>
<dbReference type="Pfam" id="PF03483">
    <property type="entry name" value="B3_4"/>
    <property type="match status" value="1"/>
</dbReference>
<dbReference type="InterPro" id="IPR045060">
    <property type="entry name" value="Phe-tRNA-ligase_IIc_bsu"/>
</dbReference>
<dbReference type="InterPro" id="IPR041616">
    <property type="entry name" value="PheRS_beta_core"/>
</dbReference>
<name>A0ABT2PVQ8_9MOLU</name>
<dbReference type="InterPro" id="IPR020825">
    <property type="entry name" value="Phe-tRNA_synthase-like_B3/B4"/>
</dbReference>
<dbReference type="RefSeq" id="WP_262095726.1">
    <property type="nucleotide sequence ID" value="NZ_JAOEGN010000003.1"/>
</dbReference>
<evidence type="ECO:0000259" key="18">
    <source>
        <dbReference type="PROSITE" id="PS51447"/>
    </source>
</evidence>
<evidence type="ECO:0000256" key="3">
    <source>
        <dbReference type="ARBA" id="ARBA00011209"/>
    </source>
</evidence>
<dbReference type="Pfam" id="PF17759">
    <property type="entry name" value="tRNA_synthFbeta"/>
    <property type="match status" value="1"/>
</dbReference>
<dbReference type="PROSITE" id="PS51483">
    <property type="entry name" value="B5"/>
    <property type="match status" value="1"/>
</dbReference>
<dbReference type="PANTHER" id="PTHR10947:SF0">
    <property type="entry name" value="PHENYLALANINE--TRNA LIGASE BETA SUBUNIT"/>
    <property type="match status" value="1"/>
</dbReference>
<dbReference type="InterPro" id="IPR036690">
    <property type="entry name" value="Fdx_antiC-bd_sf"/>
</dbReference>
<dbReference type="InterPro" id="IPR005146">
    <property type="entry name" value="B3/B4_tRNA-bd"/>
</dbReference>
<evidence type="ECO:0000256" key="11">
    <source>
        <dbReference type="ARBA" id="ARBA00022884"/>
    </source>
</evidence>
<keyword evidence="5 16" id="KW-0820">tRNA-binding</keyword>
<sequence>MKISTHMLKTLIHEVPSNLKELTNGYITEIESYEPLVVATGLVTGHVLTCIDHPNSDHLHITTVDLGNGLVEQIVCGAPNVAAGQYVIVATPGAVLPGNFEIKHSKIRGVESNGMICSLRELGIEDKYVEDTYKEGIFFFKEAVPVGANPLELLNLNQDSMELSLTPNRSDLLSVLGFAYDLSAVLNKKLTYHEETPLESDTLNPVVVQNDTEGCNRYFARTLNHIQVKSSPEWLRSDLIASGIRPINNVVDVTNYVVLQLGVPLHAFDRQKFETDKVVIRNAKDGEEVVTLDGVKRQLKAKDIVITNGLYPVALAGVMGLENTMVDEQTTSIILEAASFDPKRISETSKRLDLRSDSSLRFERGIDETRVRMAINKAASMLTELAHAEVTKEIAMTGLPYPKPVKVELQVEKVNKTLGIKLDEAALRDILKRLNIIPVAEHMYLIPSYRNDIRIPADLIEEVARIYGLNNIPMTLPKTNQLGAYSKRQNQVLKFRRILRNLGYNEVINYSLLKTQEVNLFTQPSEDVISILHPLSEDKKSLRHSLINGLLENARYHASRQINDLKVFEVGKVYFSHEEPLHLSALLMGTYQQIGWSKEGIQSSFFVLKGQLDAILAHFDLVATYEKASDIEGFHPGVCAKVMIQNEPIGYIGKLHPSLEVDAYTFELNLERILAKIEPQPKFETISKYPNITRDLAFVVDRNLEVGKITKLIEQTARKFLVDLKLFDVYRDDKLGENKQSLAFSLTFNSKEKTLEAQDVDKLMKSIVNRLQFEFKAELRG</sequence>
<dbReference type="EMBL" id="JAOEGN010000003">
    <property type="protein sequence ID" value="MCU0104491.1"/>
    <property type="molecule type" value="Genomic_DNA"/>
</dbReference>
<reference evidence="21" key="1">
    <citation type="submission" date="2023-07" db="EMBL/GenBank/DDBJ databases">
        <title>Novel Mycoplasma species identified in domestic and wild animals.</title>
        <authorList>
            <person name="Volokhov D.V."/>
            <person name="Furtak V.A."/>
            <person name="Zagorodnyaya T.A."/>
        </authorList>
    </citation>
    <scope>NUCLEOTIDE SEQUENCE [LARGE SCALE GENOMIC DNA]</scope>
    <source>
        <strain evidence="21">92-19</strain>
    </source>
</reference>
<dbReference type="Gene3D" id="3.30.930.10">
    <property type="entry name" value="Bira Bifunctional Protein, Domain 2"/>
    <property type="match status" value="1"/>
</dbReference>
<dbReference type="Gene3D" id="3.30.70.380">
    <property type="entry name" value="Ferrodoxin-fold anticodon-binding domain"/>
    <property type="match status" value="1"/>
</dbReference>
<keyword evidence="4 15" id="KW-0963">Cytoplasm</keyword>
<evidence type="ECO:0000256" key="16">
    <source>
        <dbReference type="PROSITE-ProRule" id="PRU00209"/>
    </source>
</evidence>
<keyword evidence="8 15" id="KW-0547">Nucleotide-binding</keyword>
<comment type="subunit">
    <text evidence="3 15">Tetramer of two alpha and two beta subunits.</text>
</comment>
<evidence type="ECO:0000256" key="9">
    <source>
        <dbReference type="ARBA" id="ARBA00022840"/>
    </source>
</evidence>
<dbReference type="SMART" id="SM00874">
    <property type="entry name" value="B5"/>
    <property type="match status" value="1"/>
</dbReference>
<dbReference type="PROSITE" id="PS50886">
    <property type="entry name" value="TRBD"/>
    <property type="match status" value="1"/>
</dbReference>
<protein>
    <recommendedName>
        <fullName evidence="15">Phenylalanine--tRNA ligase beta subunit</fullName>
        <ecNumber evidence="15">6.1.1.20</ecNumber>
    </recommendedName>
    <alternativeName>
        <fullName evidence="15">Phenylalanyl-tRNA synthetase beta subunit</fullName>
        <shortName evidence="15">PheRS</shortName>
    </alternativeName>
</protein>
<dbReference type="Gene3D" id="3.50.40.10">
    <property type="entry name" value="Phenylalanyl-trna Synthetase, Chain B, domain 3"/>
    <property type="match status" value="1"/>
</dbReference>
<dbReference type="SUPFAM" id="SSF46955">
    <property type="entry name" value="Putative DNA-binding domain"/>
    <property type="match status" value="1"/>
</dbReference>
<dbReference type="SUPFAM" id="SSF55681">
    <property type="entry name" value="Class II aaRS and biotin synthetases"/>
    <property type="match status" value="1"/>
</dbReference>
<comment type="catalytic activity">
    <reaction evidence="14 15">
        <text>tRNA(Phe) + L-phenylalanine + ATP = L-phenylalanyl-tRNA(Phe) + AMP + diphosphate + H(+)</text>
        <dbReference type="Rhea" id="RHEA:19413"/>
        <dbReference type="Rhea" id="RHEA-COMP:9668"/>
        <dbReference type="Rhea" id="RHEA-COMP:9699"/>
        <dbReference type="ChEBI" id="CHEBI:15378"/>
        <dbReference type="ChEBI" id="CHEBI:30616"/>
        <dbReference type="ChEBI" id="CHEBI:33019"/>
        <dbReference type="ChEBI" id="CHEBI:58095"/>
        <dbReference type="ChEBI" id="CHEBI:78442"/>
        <dbReference type="ChEBI" id="CHEBI:78531"/>
        <dbReference type="ChEBI" id="CHEBI:456215"/>
        <dbReference type="EC" id="6.1.1.20"/>
    </reaction>
</comment>
<keyword evidence="21" id="KW-1185">Reference proteome</keyword>
<evidence type="ECO:0000256" key="10">
    <source>
        <dbReference type="ARBA" id="ARBA00022842"/>
    </source>
</evidence>
<dbReference type="HAMAP" id="MF_00283">
    <property type="entry name" value="Phe_tRNA_synth_beta1"/>
    <property type="match status" value="1"/>
</dbReference>
<dbReference type="Gene3D" id="3.30.56.10">
    <property type="match status" value="2"/>
</dbReference>
<keyword evidence="12 15" id="KW-0648">Protein biosynthesis</keyword>
<keyword evidence="10 15" id="KW-0460">Magnesium</keyword>
<comment type="subcellular location">
    <subcellularLocation>
        <location evidence="1 15">Cytoplasm</location>
    </subcellularLocation>
</comment>
<feature type="binding site" evidence="15">
    <location>
        <position position="452"/>
    </location>
    <ligand>
        <name>Mg(2+)</name>
        <dbReference type="ChEBI" id="CHEBI:18420"/>
        <note>shared with alpha subunit</note>
    </ligand>
</feature>
<evidence type="ECO:0000313" key="21">
    <source>
        <dbReference type="Proteomes" id="UP001209076"/>
    </source>
</evidence>
<evidence type="ECO:0000313" key="20">
    <source>
        <dbReference type="EMBL" id="MCU0104491.1"/>
    </source>
</evidence>
<evidence type="ECO:0000256" key="2">
    <source>
        <dbReference type="ARBA" id="ARBA00008653"/>
    </source>
</evidence>
<feature type="binding site" evidence="15">
    <location>
        <position position="458"/>
    </location>
    <ligand>
        <name>Mg(2+)</name>
        <dbReference type="ChEBI" id="CHEBI:18420"/>
        <note>shared with alpha subunit</note>
    </ligand>
</feature>
<dbReference type="InterPro" id="IPR002547">
    <property type="entry name" value="tRNA-bd_dom"/>
</dbReference>
<dbReference type="Pfam" id="PF03484">
    <property type="entry name" value="B5"/>
    <property type="match status" value="1"/>
</dbReference>
<evidence type="ECO:0000256" key="12">
    <source>
        <dbReference type="ARBA" id="ARBA00022917"/>
    </source>
</evidence>
<dbReference type="InterPro" id="IPR012340">
    <property type="entry name" value="NA-bd_OB-fold"/>
</dbReference>
<evidence type="ECO:0000256" key="13">
    <source>
        <dbReference type="ARBA" id="ARBA00023146"/>
    </source>
</evidence>
<dbReference type="GO" id="GO:0004826">
    <property type="term" value="F:phenylalanine-tRNA ligase activity"/>
    <property type="evidence" value="ECO:0007669"/>
    <property type="project" value="UniProtKB-EC"/>
</dbReference>
<feature type="binding site" evidence="15">
    <location>
        <position position="462"/>
    </location>
    <ligand>
        <name>Mg(2+)</name>
        <dbReference type="ChEBI" id="CHEBI:18420"/>
        <note>shared with alpha subunit</note>
    </ligand>
</feature>
<dbReference type="NCBIfam" id="TIGR00472">
    <property type="entry name" value="pheT_bact"/>
    <property type="match status" value="1"/>
</dbReference>
<evidence type="ECO:0000256" key="4">
    <source>
        <dbReference type="ARBA" id="ARBA00022490"/>
    </source>
</evidence>
<feature type="domain" description="TRNA-binding" evidence="17">
    <location>
        <begin position="36"/>
        <end position="151"/>
    </location>
</feature>